<dbReference type="GO" id="GO:0033194">
    <property type="term" value="P:response to hydroperoxide"/>
    <property type="evidence" value="ECO:0007669"/>
    <property type="project" value="TreeGrafter"/>
</dbReference>
<evidence type="ECO:0000313" key="2">
    <source>
        <dbReference type="EMBL" id="OSM06984.1"/>
    </source>
</evidence>
<organism evidence="2 3">
    <name type="scientific">Magnetofaba australis IT-1</name>
    <dbReference type="NCBI Taxonomy" id="1434232"/>
    <lineage>
        <taxon>Bacteria</taxon>
        <taxon>Pseudomonadati</taxon>
        <taxon>Pseudomonadota</taxon>
        <taxon>Magnetococcia</taxon>
        <taxon>Magnetococcales</taxon>
        <taxon>Magnetococcaceae</taxon>
        <taxon>Magnetofaba</taxon>
    </lineage>
</organism>
<dbReference type="Proteomes" id="UP000194003">
    <property type="component" value="Unassembled WGS sequence"/>
</dbReference>
<dbReference type="PANTHER" id="PTHR30283:SF4">
    <property type="entry name" value="PEROXIDE STRESS RESISTANCE PROTEIN YAAA"/>
    <property type="match status" value="1"/>
</dbReference>
<proteinExistence type="inferred from homology"/>
<dbReference type="NCBIfam" id="NF002542">
    <property type="entry name" value="PRK02101.1-3"/>
    <property type="match status" value="1"/>
</dbReference>
<comment type="similarity">
    <text evidence="1">Belongs to the UPF0246 family.</text>
</comment>
<dbReference type="InterPro" id="IPR005583">
    <property type="entry name" value="YaaA"/>
</dbReference>
<dbReference type="Pfam" id="PF03883">
    <property type="entry name" value="H2O2_YaaD"/>
    <property type="match status" value="1"/>
</dbReference>
<reference evidence="2 3" key="1">
    <citation type="journal article" date="2016" name="BMC Genomics">
        <title>Combined genomic and structural analyses of a cultured magnetotactic bacterium reveals its niche adaptation to a dynamic environment.</title>
        <authorList>
            <person name="Araujo A.C."/>
            <person name="Morillo V."/>
            <person name="Cypriano J."/>
            <person name="Teixeira L.C."/>
            <person name="Leao P."/>
            <person name="Lyra S."/>
            <person name="Almeida L.G."/>
            <person name="Bazylinski D.A."/>
            <person name="Vasconcellos A.T."/>
            <person name="Abreu F."/>
            <person name="Lins U."/>
        </authorList>
    </citation>
    <scope>NUCLEOTIDE SEQUENCE [LARGE SCALE GENOMIC DNA]</scope>
    <source>
        <strain evidence="2 3">IT-1</strain>
    </source>
</reference>
<sequence>MTPATGAPTPSEPAFLDHTQELMKILRPMRVDQVGALMHLSDNLAQLNFDRYQSFPAQLNDDNAKAAALAFRGDTYVGLNADTLSADDFAFAQDHLRILSGLYGILRPLDRMAAYRLEMGTKLANPRGKDLYAFWGDVLVEALNAATEGHADRTLVNLASTEYFKAVRHKKLAGPLVTPIFKEIKNGRASVVGVLAKRARGAMARYIIDNRLDSPEPLKEYAEEGYAFRPELSNASDWVFTRETA</sequence>
<dbReference type="GO" id="GO:0005829">
    <property type="term" value="C:cytosol"/>
    <property type="evidence" value="ECO:0007669"/>
    <property type="project" value="TreeGrafter"/>
</dbReference>
<dbReference type="HAMAP" id="MF_00652">
    <property type="entry name" value="UPF0246"/>
    <property type="match status" value="1"/>
</dbReference>
<evidence type="ECO:0000313" key="3">
    <source>
        <dbReference type="Proteomes" id="UP000194003"/>
    </source>
</evidence>
<protein>
    <recommendedName>
        <fullName evidence="1">UPF0246 protein MAIT1_00118</fullName>
    </recommendedName>
</protein>
<dbReference type="STRING" id="1434232.MAIT1_00118"/>
<name>A0A1Y2KAN0_9PROT</name>
<gene>
    <name evidence="2" type="ORF">MAIT1_00118</name>
</gene>
<evidence type="ECO:0000256" key="1">
    <source>
        <dbReference type="HAMAP-Rule" id="MF_00652"/>
    </source>
</evidence>
<accession>A0A1Y2KAN0</accession>
<keyword evidence="3" id="KW-1185">Reference proteome</keyword>
<dbReference type="AlphaFoldDB" id="A0A1Y2KAN0"/>
<comment type="caution">
    <text evidence="2">The sequence shown here is derived from an EMBL/GenBank/DDBJ whole genome shotgun (WGS) entry which is preliminary data.</text>
</comment>
<dbReference type="EMBL" id="LVJN01000015">
    <property type="protein sequence ID" value="OSM06984.1"/>
    <property type="molecule type" value="Genomic_DNA"/>
</dbReference>
<dbReference type="PANTHER" id="PTHR30283">
    <property type="entry name" value="PEROXIDE STRESS RESPONSE PROTEIN YAAA"/>
    <property type="match status" value="1"/>
</dbReference>